<keyword evidence="3" id="KW-1003">Cell membrane</keyword>
<feature type="transmembrane region" description="Helical" evidence="7">
    <location>
        <begin position="193"/>
        <end position="215"/>
    </location>
</feature>
<evidence type="ECO:0000256" key="2">
    <source>
        <dbReference type="ARBA" id="ARBA00007362"/>
    </source>
</evidence>
<comment type="caution">
    <text evidence="9">The sequence shown here is derived from an EMBL/GenBank/DDBJ whole genome shotgun (WGS) entry which is preliminary data.</text>
</comment>
<dbReference type="PANTHER" id="PTHR42920:SF5">
    <property type="entry name" value="EAMA DOMAIN-CONTAINING PROTEIN"/>
    <property type="match status" value="1"/>
</dbReference>
<dbReference type="EMBL" id="BAABCJ010000002">
    <property type="protein sequence ID" value="GAA3702394.1"/>
    <property type="molecule type" value="Genomic_DNA"/>
</dbReference>
<keyword evidence="5 7" id="KW-1133">Transmembrane helix</keyword>
<keyword evidence="10" id="KW-1185">Reference proteome</keyword>
<feature type="transmembrane region" description="Helical" evidence="7">
    <location>
        <begin position="82"/>
        <end position="102"/>
    </location>
</feature>
<evidence type="ECO:0000256" key="7">
    <source>
        <dbReference type="SAM" id="Phobius"/>
    </source>
</evidence>
<dbReference type="Pfam" id="PF00892">
    <property type="entry name" value="EamA"/>
    <property type="match status" value="2"/>
</dbReference>
<evidence type="ECO:0000256" key="6">
    <source>
        <dbReference type="ARBA" id="ARBA00023136"/>
    </source>
</evidence>
<organism evidence="9 10">
    <name type="scientific">Zhihengliuella alba</name>
    <dbReference type="NCBI Taxonomy" id="547018"/>
    <lineage>
        <taxon>Bacteria</taxon>
        <taxon>Bacillati</taxon>
        <taxon>Actinomycetota</taxon>
        <taxon>Actinomycetes</taxon>
        <taxon>Micrococcales</taxon>
        <taxon>Micrococcaceae</taxon>
        <taxon>Zhihengliuella</taxon>
    </lineage>
</organism>
<feature type="transmembrane region" description="Helical" evidence="7">
    <location>
        <begin position="114"/>
        <end position="134"/>
    </location>
</feature>
<proteinExistence type="inferred from homology"/>
<feature type="transmembrane region" description="Helical" evidence="7">
    <location>
        <begin position="29"/>
        <end position="46"/>
    </location>
</feature>
<dbReference type="InterPro" id="IPR037185">
    <property type="entry name" value="EmrE-like"/>
</dbReference>
<feature type="domain" description="EamA" evidence="8">
    <location>
        <begin position="2"/>
        <end position="124"/>
    </location>
</feature>
<evidence type="ECO:0000313" key="9">
    <source>
        <dbReference type="EMBL" id="GAA3702394.1"/>
    </source>
</evidence>
<evidence type="ECO:0000256" key="3">
    <source>
        <dbReference type="ARBA" id="ARBA00022475"/>
    </source>
</evidence>
<comment type="subcellular location">
    <subcellularLocation>
        <location evidence="1">Cell membrane</location>
        <topology evidence="1">Multi-pass membrane protein</topology>
    </subcellularLocation>
</comment>
<accession>A0ABP7DCE5</accession>
<evidence type="ECO:0000256" key="4">
    <source>
        <dbReference type="ARBA" id="ARBA00022692"/>
    </source>
</evidence>
<evidence type="ECO:0000259" key="8">
    <source>
        <dbReference type="Pfam" id="PF00892"/>
    </source>
</evidence>
<evidence type="ECO:0000256" key="1">
    <source>
        <dbReference type="ARBA" id="ARBA00004651"/>
    </source>
</evidence>
<feature type="transmembrane region" description="Helical" evidence="7">
    <location>
        <begin position="53"/>
        <end position="70"/>
    </location>
</feature>
<feature type="transmembrane region" description="Helical" evidence="7">
    <location>
        <begin position="140"/>
        <end position="160"/>
    </location>
</feature>
<reference evidence="10" key="1">
    <citation type="journal article" date="2019" name="Int. J. Syst. Evol. Microbiol.">
        <title>The Global Catalogue of Microorganisms (GCM) 10K type strain sequencing project: providing services to taxonomists for standard genome sequencing and annotation.</title>
        <authorList>
            <consortium name="The Broad Institute Genomics Platform"/>
            <consortium name="The Broad Institute Genome Sequencing Center for Infectious Disease"/>
            <person name="Wu L."/>
            <person name="Ma J."/>
        </authorList>
    </citation>
    <scope>NUCLEOTIDE SEQUENCE [LARGE SCALE GENOMIC DNA]</scope>
    <source>
        <strain evidence="10">JCM 16961</strain>
    </source>
</reference>
<dbReference type="InterPro" id="IPR000620">
    <property type="entry name" value="EamA_dom"/>
</dbReference>
<dbReference type="SUPFAM" id="SSF103481">
    <property type="entry name" value="Multidrug resistance efflux transporter EmrE"/>
    <property type="match status" value="2"/>
</dbReference>
<keyword evidence="4 7" id="KW-0812">Transmembrane</keyword>
<gene>
    <name evidence="9" type="ORF">GCM10022377_15040</name>
</gene>
<feature type="domain" description="EamA" evidence="8">
    <location>
        <begin position="137"/>
        <end position="266"/>
    </location>
</feature>
<keyword evidence="6 7" id="KW-0472">Membrane</keyword>
<evidence type="ECO:0000256" key="5">
    <source>
        <dbReference type="ARBA" id="ARBA00022989"/>
    </source>
</evidence>
<feature type="transmembrane region" description="Helical" evidence="7">
    <location>
        <begin position="167"/>
        <end position="187"/>
    </location>
</feature>
<dbReference type="InterPro" id="IPR051258">
    <property type="entry name" value="Diverse_Substrate_Transporter"/>
</dbReference>
<protein>
    <submittedName>
        <fullName evidence="9">DMT family transporter</fullName>
    </submittedName>
</protein>
<dbReference type="PANTHER" id="PTHR42920">
    <property type="entry name" value="OS03G0707200 PROTEIN-RELATED"/>
    <property type="match status" value="1"/>
</dbReference>
<dbReference type="Proteomes" id="UP001501536">
    <property type="component" value="Unassembled WGS sequence"/>
</dbReference>
<name>A0ABP7DCE5_9MICC</name>
<comment type="similarity">
    <text evidence="2">Belongs to the EamA transporter family.</text>
</comment>
<sequence length="286" mass="30085">MAVTVLWGATFLVIHTAMDHSGPWFFVGLRFLTAGLFSIILFHRVLRGMCWRDLGAGLAIGVTISASYGLQTVGLQTVSSSTSAFITAMYVPLVPLIQWVVLRRRPGIMTMGGAGLAFVGLILFADLGSVGFRLGEGEVATLLSTLPLAAEIILIGFFAGRVHLGRVTIVQLVTAGLLALAAMPVAGESVPEFSWVWLLAGVGLGAASCIIQLAMNWAQRTVSPTRATISYAGEPVWGGVFGRLAGDRLPPIAVLGAAFIVAGVLVSELKPRPAKRESATEAMDPV</sequence>
<evidence type="ECO:0000313" key="10">
    <source>
        <dbReference type="Proteomes" id="UP001501536"/>
    </source>
</evidence>